<comment type="function">
    <text evidence="15">Catalyzes the phosphorylation of ribose at O-5 in a reaction requiring ATP and magnesium. The resulting D-ribose-5-phosphate can then be used either for sythesis of nucleotides, histidine, and tryptophan, or as a component of the pentose phosphate pathway.</text>
</comment>
<feature type="binding site" evidence="15">
    <location>
        <position position="610"/>
    </location>
    <ligand>
        <name>K(+)</name>
        <dbReference type="ChEBI" id="CHEBI:29103"/>
    </ligand>
</feature>
<dbReference type="CDD" id="cd01392">
    <property type="entry name" value="HTH_LacI"/>
    <property type="match status" value="1"/>
</dbReference>
<feature type="binding site" evidence="15">
    <location>
        <position position="604"/>
    </location>
    <ligand>
        <name>K(+)</name>
        <dbReference type="ChEBI" id="CHEBI:29103"/>
    </ligand>
</feature>
<dbReference type="Pfam" id="PF00294">
    <property type="entry name" value="PfkB"/>
    <property type="match status" value="1"/>
</dbReference>
<dbReference type="SMART" id="SM00354">
    <property type="entry name" value="HTH_LACI"/>
    <property type="match status" value="1"/>
</dbReference>
<keyword evidence="7 15" id="KW-0418">Kinase</keyword>
<evidence type="ECO:0000256" key="6">
    <source>
        <dbReference type="ARBA" id="ARBA00022741"/>
    </source>
</evidence>
<evidence type="ECO:0000256" key="5">
    <source>
        <dbReference type="ARBA" id="ARBA00022723"/>
    </source>
</evidence>
<feature type="binding site" evidence="15">
    <location>
        <begin position="362"/>
        <end position="366"/>
    </location>
    <ligand>
        <name>substrate</name>
    </ligand>
</feature>
<evidence type="ECO:0000313" key="18">
    <source>
        <dbReference type="Proteomes" id="UP000252345"/>
    </source>
</evidence>
<feature type="binding site" evidence="15">
    <location>
        <begin position="334"/>
        <end position="336"/>
    </location>
    <ligand>
        <name>substrate</name>
    </ligand>
</feature>
<evidence type="ECO:0000259" key="16">
    <source>
        <dbReference type="PROSITE" id="PS50932"/>
    </source>
</evidence>
<organism evidence="17 18">
    <name type="scientific">Bifidobacterium xylocopae</name>
    <dbReference type="NCBI Taxonomy" id="2493119"/>
    <lineage>
        <taxon>Bacteria</taxon>
        <taxon>Bacillati</taxon>
        <taxon>Actinomycetota</taxon>
        <taxon>Actinomycetes</taxon>
        <taxon>Bifidobacteriales</taxon>
        <taxon>Bifidobacteriaceae</taxon>
        <taxon>Bifidobacterium</taxon>
    </lineage>
</organism>
<dbReference type="Pfam" id="PF13377">
    <property type="entry name" value="Peripla_BP_3"/>
    <property type="match status" value="1"/>
</dbReference>
<dbReference type="Gene3D" id="1.10.260.40">
    <property type="entry name" value="lambda repressor-like DNA-binding domains"/>
    <property type="match status" value="1"/>
</dbReference>
<feature type="domain" description="HTH lacI-type" evidence="16">
    <location>
        <begin position="1"/>
        <end position="54"/>
    </location>
</feature>
<feature type="binding site" evidence="15">
    <location>
        <position position="571"/>
    </location>
    <ligand>
        <name>substrate</name>
    </ligand>
</feature>
<comment type="subcellular location">
    <subcellularLocation>
        <location evidence="15">Cytoplasm</location>
    </subcellularLocation>
</comment>
<feature type="binding site" evidence="15">
    <location>
        <position position="606"/>
    </location>
    <ligand>
        <name>K(+)</name>
        <dbReference type="ChEBI" id="CHEBI:29103"/>
    </ligand>
</feature>
<keyword evidence="13" id="KW-0804">Transcription</keyword>
<dbReference type="InterPro" id="IPR046335">
    <property type="entry name" value="LacI/GalR-like_sensor"/>
</dbReference>
<keyword evidence="10 15" id="KW-0630">Potassium</keyword>
<dbReference type="PROSITE" id="PS00583">
    <property type="entry name" value="PFKB_KINASES_1"/>
    <property type="match status" value="1"/>
</dbReference>
<comment type="pathway">
    <text evidence="15">Carbohydrate metabolism; D-ribose degradation; D-ribose 5-phosphate from beta-D-ribopyranose: step 2/2.</text>
</comment>
<keyword evidence="6 15" id="KW-0547">Nucleotide-binding</keyword>
<evidence type="ECO:0000256" key="11">
    <source>
        <dbReference type="ARBA" id="ARBA00023015"/>
    </source>
</evidence>
<feature type="binding site" evidence="15">
    <location>
        <begin position="539"/>
        <end position="544"/>
    </location>
    <ligand>
        <name>ATP</name>
        <dbReference type="ChEBI" id="CHEBI:30616"/>
    </ligand>
</feature>
<dbReference type="GO" id="GO:0004747">
    <property type="term" value="F:ribokinase activity"/>
    <property type="evidence" value="ECO:0007669"/>
    <property type="project" value="UniProtKB-UniRule"/>
</dbReference>
<keyword evidence="15" id="KW-0963">Cytoplasm</keyword>
<dbReference type="Gene3D" id="3.40.50.2300">
    <property type="match status" value="2"/>
</dbReference>
<keyword evidence="11" id="KW-0805">Transcription regulation</keyword>
<dbReference type="PROSITE" id="PS00356">
    <property type="entry name" value="HTH_LACI_1"/>
    <property type="match status" value="1"/>
</dbReference>
<evidence type="ECO:0000256" key="2">
    <source>
        <dbReference type="ARBA" id="ARBA00012035"/>
    </source>
</evidence>
<comment type="activity regulation">
    <text evidence="15">Activated by a monovalent cation that binds near, but not in, the active site. The most likely occupant of the site in vivo is potassium. Ion binding induces a conformational change that may alter substrate affinity.</text>
</comment>
<feature type="binding site" evidence="15">
    <location>
        <begin position="570"/>
        <end position="571"/>
    </location>
    <ligand>
        <name>ATP</name>
        <dbReference type="ChEBI" id="CHEBI:30616"/>
    </ligand>
</feature>
<dbReference type="GO" id="GO:0019303">
    <property type="term" value="P:D-ribose catabolic process"/>
    <property type="evidence" value="ECO:0007669"/>
    <property type="project" value="UniProtKB-UniRule"/>
</dbReference>
<evidence type="ECO:0000256" key="9">
    <source>
        <dbReference type="ARBA" id="ARBA00022842"/>
    </source>
</evidence>
<feature type="binding site" evidence="15">
    <location>
        <position position="565"/>
    </location>
    <ligand>
        <name>K(+)</name>
        <dbReference type="ChEBI" id="CHEBI:29103"/>
    </ligand>
</feature>
<evidence type="ECO:0000256" key="14">
    <source>
        <dbReference type="ARBA" id="ARBA00023277"/>
    </source>
</evidence>
<evidence type="ECO:0000256" key="1">
    <source>
        <dbReference type="ARBA" id="ARBA00005380"/>
    </source>
</evidence>
<keyword evidence="9 15" id="KW-0460">Magnesium</keyword>
<evidence type="ECO:0000256" key="15">
    <source>
        <dbReference type="HAMAP-Rule" id="MF_01987"/>
    </source>
</evidence>
<comment type="cofactor">
    <cofactor evidence="15">
        <name>Mg(2+)</name>
        <dbReference type="ChEBI" id="CHEBI:18420"/>
    </cofactor>
    <text evidence="15">Requires a divalent cation, most likely magnesium in vivo, as an electrophilic catalyst to aid phosphoryl group transfer. It is the chelate of the metal and the nucleotide that is the actual substrate.</text>
</comment>
<dbReference type="SUPFAM" id="SSF53822">
    <property type="entry name" value="Periplasmic binding protein-like I"/>
    <property type="match status" value="1"/>
</dbReference>
<dbReference type="InterPro" id="IPR002173">
    <property type="entry name" value="Carboh/pur_kinase_PfkB_CS"/>
</dbReference>
<evidence type="ECO:0000313" key="17">
    <source>
        <dbReference type="EMBL" id="RBP98941.1"/>
    </source>
</evidence>
<dbReference type="GO" id="GO:0006355">
    <property type="term" value="P:regulation of DNA-templated transcription"/>
    <property type="evidence" value="ECO:0007669"/>
    <property type="project" value="InterPro"/>
</dbReference>
<dbReference type="InterPro" id="IPR011611">
    <property type="entry name" value="PfkB_dom"/>
</dbReference>
<dbReference type="GO" id="GO:0003677">
    <property type="term" value="F:DNA binding"/>
    <property type="evidence" value="ECO:0007669"/>
    <property type="project" value="UniProtKB-KW"/>
</dbReference>
<dbReference type="InterPro" id="IPR029056">
    <property type="entry name" value="Ribokinase-like"/>
</dbReference>
<dbReference type="EC" id="2.7.1.15" evidence="2 15"/>
<feature type="binding site" evidence="15">
    <location>
        <position position="567"/>
    </location>
    <ligand>
        <name>K(+)</name>
        <dbReference type="ChEBI" id="CHEBI:29103"/>
    </ligand>
</feature>
<keyword evidence="4 15" id="KW-0808">Transferase</keyword>
<comment type="similarity">
    <text evidence="15">Belongs to the carbohydrate kinase PfkB family. Ribokinase subfamily.</text>
</comment>
<dbReference type="EMBL" id="PDCH01000015">
    <property type="protein sequence ID" value="RBP98941.1"/>
    <property type="molecule type" value="Genomic_DNA"/>
</dbReference>
<keyword evidence="12" id="KW-0238">DNA-binding</keyword>
<dbReference type="Proteomes" id="UP000252345">
    <property type="component" value="Unassembled WGS sequence"/>
</dbReference>
<dbReference type="GO" id="GO:0005524">
    <property type="term" value="F:ATP binding"/>
    <property type="evidence" value="ECO:0007669"/>
    <property type="project" value="UniProtKB-UniRule"/>
</dbReference>
<evidence type="ECO:0000256" key="3">
    <source>
        <dbReference type="ARBA" id="ARBA00016943"/>
    </source>
</evidence>
<dbReference type="SUPFAM" id="SSF53613">
    <property type="entry name" value="Ribokinase-like"/>
    <property type="match status" value="1"/>
</dbReference>
<evidence type="ECO:0000256" key="12">
    <source>
        <dbReference type="ARBA" id="ARBA00023125"/>
    </source>
</evidence>
<evidence type="ECO:0000256" key="7">
    <source>
        <dbReference type="ARBA" id="ARBA00022777"/>
    </source>
</evidence>
<keyword evidence="18" id="KW-1185">Reference proteome</keyword>
<dbReference type="PRINTS" id="PR00990">
    <property type="entry name" value="RIBOKINASE"/>
</dbReference>
<evidence type="ECO:0000256" key="13">
    <source>
        <dbReference type="ARBA" id="ARBA00023163"/>
    </source>
</evidence>
<evidence type="ECO:0000256" key="4">
    <source>
        <dbReference type="ARBA" id="ARBA00022679"/>
    </source>
</evidence>
<feature type="binding site" evidence="15">
    <location>
        <position position="601"/>
    </location>
    <ligand>
        <name>K(+)</name>
        <dbReference type="ChEBI" id="CHEBI:29103"/>
    </ligand>
</feature>
<comment type="similarity">
    <text evidence="1">Belongs to the carbohydrate kinase pfkB family.</text>
</comment>
<feature type="binding site" evidence="15">
    <location>
        <position position="595"/>
    </location>
    <ligand>
        <name>ATP</name>
        <dbReference type="ChEBI" id="CHEBI:30616"/>
    </ligand>
</feature>
<keyword evidence="8 15" id="KW-0067">ATP-binding</keyword>
<evidence type="ECO:0000256" key="10">
    <source>
        <dbReference type="ARBA" id="ARBA00022958"/>
    </source>
</evidence>
<dbReference type="InterPro" id="IPR010982">
    <property type="entry name" value="Lambda_DNA-bd_dom_sf"/>
</dbReference>
<gene>
    <name evidence="15" type="primary">rbsK</name>
    <name evidence="17" type="ORF">CRD59_06505</name>
</gene>
<proteinExistence type="inferred from homology"/>
<comment type="caution">
    <text evidence="15">Lacks conserved residue(s) required for the propagation of feature annotation.</text>
</comment>
<dbReference type="GO" id="GO:0046872">
    <property type="term" value="F:metal ion binding"/>
    <property type="evidence" value="ECO:0007669"/>
    <property type="project" value="UniProtKB-KW"/>
</dbReference>
<protein>
    <recommendedName>
        <fullName evidence="3 15">Ribokinase</fullName>
        <shortName evidence="15">RK</shortName>
        <ecNumber evidence="2 15">2.7.1.15</ecNumber>
    </recommendedName>
</protein>
<dbReference type="SUPFAM" id="SSF47413">
    <property type="entry name" value="lambda repressor-like DNA-binding domains"/>
    <property type="match status" value="1"/>
</dbReference>
<dbReference type="InterPro" id="IPR002139">
    <property type="entry name" value="Ribo/fructo_kinase"/>
</dbReference>
<dbReference type="GO" id="GO:0005829">
    <property type="term" value="C:cytosol"/>
    <property type="evidence" value="ECO:0007669"/>
    <property type="project" value="TreeGrafter"/>
</dbReference>
<dbReference type="CDD" id="cd01174">
    <property type="entry name" value="ribokinase"/>
    <property type="match status" value="1"/>
</dbReference>
<name>A0A366KE46_9BIFI</name>
<sequence>MNIKEIAQLAGVSPSTVSKIVNHKDDSIAESTRERVLAVVKRHHYRPYASSISSAGPSWRLGVLLRDSVSMDTTLDGIIRTAQDHGYGTLVYNSFGDQAQERANLEAALAQRVDGIIWEPASAESLERNSGAINLPELTIGPLGDDEFTMLPYEQAAYNLTKELIDRGHRRIACLLSPGRRRDSFLTGFKRCLFDHNLPFQSSDIVSRPDAGLLERIDDRRFTAVVSSHYKQALELYQYARNLHYQVPEDFSILTVRNDTSEILRYPGSSEISSYTMRNADFGAYLCTRMVNAIEEGRKEAPGFTQEFHLSGDSTLGEPSDRRRRRIVVVGSINLDTYLASTNLPEAGAIVDTHGLLSIAGGKGTNQAVGVAKLGQPVSLIAAVGSDSAADLIYESLAEHNIDTEGVRRVDGSETGKVYIFVDDQGKSMTSRVAGANALLSPEDIISKERLFDRAAYCLMQTVVPMPTIEAACRMAHKHGASTIIKPFFCSQLPDEVLHECDILVPSAAELNRLSPGRGSRASKAAQLLDRGVGSVIVTTGRNGCTLYTHDREQDFPTRQIKSVDDTGAGDAFISALASYLLDGHTLDQSIRAANQAAGLSLTHEGVIPSLADRHELERSLAR</sequence>
<dbReference type="OrthoDB" id="9775849at2"/>
<dbReference type="RefSeq" id="WP_113853883.1">
    <property type="nucleotide sequence ID" value="NZ_PDCH01000015.1"/>
</dbReference>
<evidence type="ECO:0000256" key="8">
    <source>
        <dbReference type="ARBA" id="ARBA00022840"/>
    </source>
</evidence>
<dbReference type="PANTHER" id="PTHR10584">
    <property type="entry name" value="SUGAR KINASE"/>
    <property type="match status" value="1"/>
</dbReference>
<dbReference type="HAMAP" id="MF_01987">
    <property type="entry name" value="Ribokinase"/>
    <property type="match status" value="1"/>
</dbReference>
<dbReference type="CDD" id="cd06267">
    <property type="entry name" value="PBP1_LacI_sugar_binding-like"/>
    <property type="match status" value="1"/>
</dbReference>
<accession>A0A366KE46</accession>
<keyword evidence="5 15" id="KW-0479">Metal-binding</keyword>
<reference evidence="17 18" key="1">
    <citation type="submission" date="2017-10" db="EMBL/GenBank/DDBJ databases">
        <title>Bifidobacterium xylocopum sp. nov. and Bifidobacterium aemilianum sp. nov., from the carpenter bee (Xylocopa violacea) digestive tract.</title>
        <authorList>
            <person name="Alberoni D."/>
            <person name="Baffoni L."/>
            <person name="Di Gioia D."/>
            <person name="Gaggia F."/>
            <person name="Biavati B."/>
        </authorList>
    </citation>
    <scope>NUCLEOTIDE SEQUENCE [LARGE SCALE GENOMIC DNA]</scope>
    <source>
        <strain evidence="17 18">XV2</strain>
    </source>
</reference>
<feature type="active site" description="Proton acceptor" evidence="15">
    <location>
        <position position="571"/>
    </location>
</feature>
<dbReference type="AlphaFoldDB" id="A0A366KE46"/>
<dbReference type="Gene3D" id="3.40.1190.20">
    <property type="match status" value="1"/>
</dbReference>
<dbReference type="InterPro" id="IPR000843">
    <property type="entry name" value="HTH_LacI"/>
</dbReference>
<dbReference type="PANTHER" id="PTHR10584:SF166">
    <property type="entry name" value="RIBOKINASE"/>
    <property type="match status" value="1"/>
</dbReference>
<keyword evidence="14 15" id="KW-0119">Carbohydrate metabolism</keyword>
<comment type="subunit">
    <text evidence="15">Homodimer.</text>
</comment>
<dbReference type="InterPro" id="IPR028082">
    <property type="entry name" value="Peripla_BP_I"/>
</dbReference>
<dbReference type="UniPathway" id="UPA00916">
    <property type="reaction ID" value="UER00889"/>
</dbReference>
<dbReference type="Pfam" id="PF00356">
    <property type="entry name" value="LacI"/>
    <property type="match status" value="1"/>
</dbReference>
<comment type="catalytic activity">
    <reaction evidence="15">
        <text>D-ribose + ATP = D-ribose 5-phosphate + ADP + H(+)</text>
        <dbReference type="Rhea" id="RHEA:13697"/>
        <dbReference type="ChEBI" id="CHEBI:15378"/>
        <dbReference type="ChEBI" id="CHEBI:30616"/>
        <dbReference type="ChEBI" id="CHEBI:47013"/>
        <dbReference type="ChEBI" id="CHEBI:78346"/>
        <dbReference type="ChEBI" id="CHEBI:456216"/>
        <dbReference type="EC" id="2.7.1.15"/>
    </reaction>
</comment>
<comment type="caution">
    <text evidence="17">The sequence shown here is derived from an EMBL/GenBank/DDBJ whole genome shotgun (WGS) entry which is preliminary data.</text>
</comment>
<dbReference type="PROSITE" id="PS50932">
    <property type="entry name" value="HTH_LACI_2"/>
    <property type="match status" value="1"/>
</dbReference>
<dbReference type="InterPro" id="IPR011877">
    <property type="entry name" value="Ribokinase"/>
</dbReference>